<organism evidence="7 8">
    <name type="scientific">Acidianus ambivalens</name>
    <name type="common">Desulfurolobus ambivalens</name>
    <dbReference type="NCBI Taxonomy" id="2283"/>
    <lineage>
        <taxon>Archaea</taxon>
        <taxon>Thermoproteota</taxon>
        <taxon>Thermoprotei</taxon>
        <taxon>Sulfolobales</taxon>
        <taxon>Sulfolobaceae</taxon>
        <taxon>Acidianus</taxon>
    </lineage>
</organism>
<dbReference type="KEGG" id="aamb:D1866_09360"/>
<feature type="transmembrane region" description="Helical" evidence="5">
    <location>
        <begin position="586"/>
        <end position="605"/>
    </location>
</feature>
<feature type="transmembrane region" description="Helical" evidence="5">
    <location>
        <begin position="525"/>
        <end position="544"/>
    </location>
</feature>
<feature type="transmembrane region" description="Helical" evidence="5">
    <location>
        <begin position="178"/>
        <end position="196"/>
    </location>
</feature>
<evidence type="ECO:0000313" key="9">
    <source>
        <dbReference type="Proteomes" id="UP000474054"/>
    </source>
</evidence>
<protein>
    <submittedName>
        <fullName evidence="7">Amino acid permease</fullName>
    </submittedName>
</protein>
<dbReference type="AlphaFoldDB" id="A0A650CWJ4"/>
<evidence type="ECO:0000313" key="7">
    <source>
        <dbReference type="EMBL" id="QGR22163.1"/>
    </source>
</evidence>
<feature type="transmembrane region" description="Helical" evidence="5">
    <location>
        <begin position="492"/>
        <end position="513"/>
    </location>
</feature>
<evidence type="ECO:0000256" key="1">
    <source>
        <dbReference type="ARBA" id="ARBA00004141"/>
    </source>
</evidence>
<dbReference type="PANTHER" id="PTHR47547">
    <property type="match status" value="1"/>
</dbReference>
<dbReference type="RefSeq" id="WP_152939321.1">
    <property type="nucleotide sequence ID" value="NZ_CP045482.1"/>
</dbReference>
<keyword evidence="8" id="KW-1185">Reference proteome</keyword>
<feature type="transmembrane region" description="Helical" evidence="5">
    <location>
        <begin position="399"/>
        <end position="418"/>
    </location>
</feature>
<evidence type="ECO:0000256" key="2">
    <source>
        <dbReference type="ARBA" id="ARBA00022692"/>
    </source>
</evidence>
<feature type="transmembrane region" description="Helical" evidence="5">
    <location>
        <begin position="462"/>
        <end position="480"/>
    </location>
</feature>
<evidence type="ECO:0000313" key="8">
    <source>
        <dbReference type="Proteomes" id="UP000426328"/>
    </source>
</evidence>
<dbReference type="Pfam" id="PF13520">
    <property type="entry name" value="AA_permease_2"/>
    <property type="match status" value="1"/>
</dbReference>
<name>A0A650CWJ4_ACIAM</name>
<dbReference type="Proteomes" id="UP000474054">
    <property type="component" value="Unassembled WGS sequence"/>
</dbReference>
<accession>A0A650CWJ4</accession>
<dbReference type="EMBL" id="WHYS01000001">
    <property type="protein sequence ID" value="MQL54338.1"/>
    <property type="molecule type" value="Genomic_DNA"/>
</dbReference>
<feature type="transmembrane region" description="Helical" evidence="5">
    <location>
        <begin position="308"/>
        <end position="334"/>
    </location>
</feature>
<feature type="transmembrane region" description="Helical" evidence="5">
    <location>
        <begin position="32"/>
        <end position="55"/>
    </location>
</feature>
<dbReference type="GeneID" id="42779937"/>
<feature type="transmembrane region" description="Helical" evidence="5">
    <location>
        <begin position="438"/>
        <end position="456"/>
    </location>
</feature>
<feature type="transmembrane region" description="Helical" evidence="5">
    <location>
        <begin position="259"/>
        <end position="288"/>
    </location>
</feature>
<feature type="transmembrane region" description="Helical" evidence="5">
    <location>
        <begin position="61"/>
        <end position="81"/>
    </location>
</feature>
<dbReference type="Gene3D" id="1.20.1740.10">
    <property type="entry name" value="Amino acid/polyamine transporter I"/>
    <property type="match status" value="1"/>
</dbReference>
<dbReference type="InterPro" id="IPR052962">
    <property type="entry name" value="AA_Transporter_AGT"/>
</dbReference>
<sequence>MSLKRDKKAVSVPDLGAVTDIQMRKSLNKLELLFLSLQGVIGSGWLFASLYTAAYTGGSAIIAWIIGGLMLLPIALTYSEIASIIPKSGGVIRYPHYTHGGLLGYIISWSYFAAGATVPAIEATAVVTYLSSLFPQLTVNGYLTTYGILLAYGLIFLFFIINYLGVSILGKVAHGVGWWKLIIPSVAVILLLSFYYNPSNFTAGGGLFPSPSNLATSYYGMAAVLYSIPATGILFAYTGFRQAIEYGSEAKNPKKDIPFAVVGAVLISIVLYTLLQVAFIGAINWSAINVKVGDWGGIQNSILSSGPFYEIFSTAGVSGLVRLIFISFAILLLIDAVVSPSGTTLVGMGSGTRVLYGLASNGYFPEIFLKLGKTRVPVVSLITVTVLGSIFLLPFPAWIALVGIVSSAAVFSYIMGGVSLEVLRKKAPDVNRQFKVPFSKVIAPLSTISALLIVYWSGFITLFEVVTIIFSGIPIFIGYYTRKFWNVKKSILIPSLAVNIFGIVIGTALFYILTSGLSTTNNLGFVIYIATLSAVSLFDFIVAYKYGNSGEAKAGGLMLFLILASLVLSYFGSFGMYPIIPFPEDLIPVIALGLAFHYLAIKNSLGEEEIREIIRRTTEGLI</sequence>
<dbReference type="GO" id="GO:0022857">
    <property type="term" value="F:transmembrane transporter activity"/>
    <property type="evidence" value="ECO:0007669"/>
    <property type="project" value="InterPro"/>
</dbReference>
<feature type="transmembrane region" description="Helical" evidence="5">
    <location>
        <begin position="102"/>
        <end position="121"/>
    </location>
</feature>
<feature type="transmembrane region" description="Helical" evidence="5">
    <location>
        <begin position="376"/>
        <end position="393"/>
    </location>
</feature>
<evidence type="ECO:0000256" key="5">
    <source>
        <dbReference type="SAM" id="Phobius"/>
    </source>
</evidence>
<dbReference type="PANTHER" id="PTHR47547:SF1">
    <property type="entry name" value="ASPARTATE-PROTON SYMPORTER"/>
    <property type="match status" value="1"/>
</dbReference>
<evidence type="ECO:0000313" key="6">
    <source>
        <dbReference type="EMBL" id="MQL54338.1"/>
    </source>
</evidence>
<evidence type="ECO:0000256" key="3">
    <source>
        <dbReference type="ARBA" id="ARBA00022989"/>
    </source>
</evidence>
<gene>
    <name evidence="7" type="ORF">D1866_09360</name>
    <name evidence="6" type="ORF">GFB69_00800</name>
</gene>
<reference evidence="7 8" key="2">
    <citation type="submission" date="2019-10" db="EMBL/GenBank/DDBJ databases">
        <title>Genome Sequences from Six Type Strain Members of the Archaeal Family Sulfolobaceae: Acidianus ambivalens, Acidianus infernus, Metallosphaera prunae, Stygiolobus azoricus, Sulfolobus metallicus, and Sulfurisphaera ohwakuensis.</title>
        <authorList>
            <person name="Counts J.A."/>
            <person name="Kelly R.M."/>
        </authorList>
    </citation>
    <scope>NUCLEOTIDE SEQUENCE [LARGE SCALE GENOMIC DNA]</scope>
    <source>
        <strain evidence="7 8">LEI 10</strain>
    </source>
</reference>
<reference evidence="6 9" key="1">
    <citation type="submission" date="2019-10" db="EMBL/GenBank/DDBJ databases">
        <title>Comparative genomics of sulfur disproportionating microorganisms.</title>
        <authorList>
            <person name="Ward L.M."/>
            <person name="Bertran E."/>
            <person name="Johnston D."/>
        </authorList>
    </citation>
    <scope>NUCLEOTIDE SEQUENCE [LARGE SCALE GENOMIC DNA]</scope>
    <source>
        <strain evidence="6 9">DSM 3772</strain>
    </source>
</reference>
<feature type="transmembrane region" description="Helical" evidence="5">
    <location>
        <begin position="556"/>
        <end position="580"/>
    </location>
</feature>
<keyword evidence="2 5" id="KW-0812">Transmembrane</keyword>
<dbReference type="InterPro" id="IPR002293">
    <property type="entry name" value="AA/rel_permease1"/>
</dbReference>
<comment type="subcellular location">
    <subcellularLocation>
        <location evidence="1">Membrane</location>
        <topology evidence="1">Multi-pass membrane protein</topology>
    </subcellularLocation>
</comment>
<proteinExistence type="predicted"/>
<dbReference type="GO" id="GO:0016020">
    <property type="term" value="C:membrane"/>
    <property type="evidence" value="ECO:0007669"/>
    <property type="project" value="UniProtKB-SubCell"/>
</dbReference>
<dbReference type="Proteomes" id="UP000426328">
    <property type="component" value="Chromosome"/>
</dbReference>
<feature type="transmembrane region" description="Helical" evidence="5">
    <location>
        <begin position="141"/>
        <end position="166"/>
    </location>
</feature>
<evidence type="ECO:0000256" key="4">
    <source>
        <dbReference type="ARBA" id="ARBA00023136"/>
    </source>
</evidence>
<feature type="transmembrane region" description="Helical" evidence="5">
    <location>
        <begin position="216"/>
        <end position="238"/>
    </location>
</feature>
<dbReference type="EMBL" id="CP045482">
    <property type="protein sequence ID" value="QGR22163.1"/>
    <property type="molecule type" value="Genomic_DNA"/>
</dbReference>
<keyword evidence="4 5" id="KW-0472">Membrane</keyword>
<keyword evidence="3 5" id="KW-1133">Transmembrane helix</keyword>